<keyword evidence="2" id="KW-1133">Transmembrane helix</keyword>
<gene>
    <name evidence="3" type="ORF">GCM10008013_22850</name>
</gene>
<proteinExistence type="predicted"/>
<name>A0ABQ1YGA8_9BACL</name>
<keyword evidence="4" id="KW-1185">Reference proteome</keyword>
<dbReference type="EMBL" id="BMFT01000001">
    <property type="protein sequence ID" value="GGH23608.1"/>
    <property type="molecule type" value="Genomic_DNA"/>
</dbReference>
<feature type="transmembrane region" description="Helical" evidence="2">
    <location>
        <begin position="32"/>
        <end position="58"/>
    </location>
</feature>
<keyword evidence="2" id="KW-0812">Transmembrane</keyword>
<evidence type="ECO:0000256" key="2">
    <source>
        <dbReference type="SAM" id="Phobius"/>
    </source>
</evidence>
<evidence type="ECO:0000256" key="1">
    <source>
        <dbReference type="SAM" id="MobiDB-lite"/>
    </source>
</evidence>
<accession>A0ABQ1YGA8</accession>
<feature type="compositionally biased region" description="Low complexity" evidence="1">
    <location>
        <begin position="83"/>
        <end position="106"/>
    </location>
</feature>
<keyword evidence="2" id="KW-0472">Membrane</keyword>
<feature type="region of interest" description="Disordered" evidence="1">
    <location>
        <begin position="74"/>
        <end position="106"/>
    </location>
</feature>
<evidence type="ECO:0000313" key="3">
    <source>
        <dbReference type="EMBL" id="GGH23608.1"/>
    </source>
</evidence>
<evidence type="ECO:0000313" key="4">
    <source>
        <dbReference type="Proteomes" id="UP000659344"/>
    </source>
</evidence>
<organism evidence="3 4">
    <name type="scientific">Paenibacillus segetis</name>
    <dbReference type="NCBI Taxonomy" id="1325360"/>
    <lineage>
        <taxon>Bacteria</taxon>
        <taxon>Bacillati</taxon>
        <taxon>Bacillota</taxon>
        <taxon>Bacilli</taxon>
        <taxon>Bacillales</taxon>
        <taxon>Paenibacillaceae</taxon>
        <taxon>Paenibacillus</taxon>
    </lineage>
</organism>
<sequence>MSRLLIVMGQIFIGLGVLLGLIFGFIDGFQFIAALSWFVPGIISGILFIAFGMMYELLEENNAFLRELLNRTNVETSNSPPAKSKSLGKSKSSLSSLSGYKMSSHE</sequence>
<reference evidence="4" key="1">
    <citation type="journal article" date="2019" name="Int. J. Syst. Evol. Microbiol.">
        <title>The Global Catalogue of Microorganisms (GCM) 10K type strain sequencing project: providing services to taxonomists for standard genome sequencing and annotation.</title>
        <authorList>
            <consortium name="The Broad Institute Genomics Platform"/>
            <consortium name="The Broad Institute Genome Sequencing Center for Infectious Disease"/>
            <person name="Wu L."/>
            <person name="Ma J."/>
        </authorList>
    </citation>
    <scope>NUCLEOTIDE SEQUENCE [LARGE SCALE GENOMIC DNA]</scope>
    <source>
        <strain evidence="4">CGMCC 1.12769</strain>
    </source>
</reference>
<comment type="caution">
    <text evidence="3">The sequence shown here is derived from an EMBL/GenBank/DDBJ whole genome shotgun (WGS) entry which is preliminary data.</text>
</comment>
<feature type="transmembrane region" description="Helical" evidence="2">
    <location>
        <begin position="7"/>
        <end position="26"/>
    </location>
</feature>
<protein>
    <submittedName>
        <fullName evidence="3">Uncharacterized protein</fullName>
    </submittedName>
</protein>
<dbReference type="Proteomes" id="UP000659344">
    <property type="component" value="Unassembled WGS sequence"/>
</dbReference>